<accession>A0ABZ1I4M8</accession>
<dbReference type="EMBL" id="CP142149">
    <property type="protein sequence ID" value="WSE28585.1"/>
    <property type="molecule type" value="Genomic_DNA"/>
</dbReference>
<dbReference type="Proteomes" id="UP001330812">
    <property type="component" value="Chromosome"/>
</dbReference>
<keyword evidence="2" id="KW-0472">Membrane</keyword>
<name>A0ABZ1I4M8_9PSEU</name>
<evidence type="ECO:0008006" key="5">
    <source>
        <dbReference type="Google" id="ProtNLM"/>
    </source>
</evidence>
<protein>
    <recommendedName>
        <fullName evidence="5">Hemophore-related protein</fullName>
    </recommendedName>
</protein>
<feature type="region of interest" description="Disordered" evidence="1">
    <location>
        <begin position="1"/>
        <end position="30"/>
    </location>
</feature>
<gene>
    <name evidence="3" type="ORF">VSH64_38030</name>
</gene>
<sequence>MTALDTPPLPDDDRRPPESGADAEPTEPVTVKSRRPLVLAAAAGFAIGICVTGLLWGLSGQRGGANVDAAAACDAFSRAGHLPDTTTGYDPTAFTRLADDAAHRIGAAYELAQAAAAFNGEYQPLAQSLAGVNGMVVSGRFDSRSGQDDIIRVQQLCARG</sequence>
<organism evidence="3 4">
    <name type="scientific">Amycolatopsis rhabdoformis</name>
    <dbReference type="NCBI Taxonomy" id="1448059"/>
    <lineage>
        <taxon>Bacteria</taxon>
        <taxon>Bacillati</taxon>
        <taxon>Actinomycetota</taxon>
        <taxon>Actinomycetes</taxon>
        <taxon>Pseudonocardiales</taxon>
        <taxon>Pseudonocardiaceae</taxon>
        <taxon>Amycolatopsis</taxon>
    </lineage>
</organism>
<evidence type="ECO:0000313" key="4">
    <source>
        <dbReference type="Proteomes" id="UP001330812"/>
    </source>
</evidence>
<keyword evidence="4" id="KW-1185">Reference proteome</keyword>
<evidence type="ECO:0000313" key="3">
    <source>
        <dbReference type="EMBL" id="WSE28585.1"/>
    </source>
</evidence>
<reference evidence="3 4" key="1">
    <citation type="journal article" date="2015" name="Int. J. Syst. Evol. Microbiol.">
        <title>Amycolatopsis rhabdoformis sp. nov., an actinomycete isolated from a tropical forest soil.</title>
        <authorList>
            <person name="Souza W.R."/>
            <person name="Silva R.E."/>
            <person name="Goodfellow M."/>
            <person name="Busarakam K."/>
            <person name="Figueiro F.S."/>
            <person name="Ferreira D."/>
            <person name="Rodrigues-Filho E."/>
            <person name="Moraes L.A.B."/>
            <person name="Zucchi T.D."/>
        </authorList>
    </citation>
    <scope>NUCLEOTIDE SEQUENCE [LARGE SCALE GENOMIC DNA]</scope>
    <source>
        <strain evidence="3 4">NCIMB 14900</strain>
    </source>
</reference>
<dbReference type="RefSeq" id="WP_326567584.1">
    <property type="nucleotide sequence ID" value="NZ_CP142149.1"/>
</dbReference>
<keyword evidence="2" id="KW-1133">Transmembrane helix</keyword>
<keyword evidence="2" id="KW-0812">Transmembrane</keyword>
<proteinExistence type="predicted"/>
<evidence type="ECO:0000256" key="2">
    <source>
        <dbReference type="SAM" id="Phobius"/>
    </source>
</evidence>
<feature type="transmembrane region" description="Helical" evidence="2">
    <location>
        <begin position="37"/>
        <end position="58"/>
    </location>
</feature>
<evidence type="ECO:0000256" key="1">
    <source>
        <dbReference type="SAM" id="MobiDB-lite"/>
    </source>
</evidence>